<dbReference type="EMBL" id="AP021876">
    <property type="protein sequence ID" value="BBO84184.1"/>
    <property type="molecule type" value="Genomic_DNA"/>
</dbReference>
<gene>
    <name evidence="5" type="ORF">DSCO28_47500</name>
</gene>
<dbReference type="AlphaFoldDB" id="A0A5K7ZVI7"/>
<dbReference type="InterPro" id="IPR025110">
    <property type="entry name" value="AMP-bd_C"/>
</dbReference>
<dbReference type="SUPFAM" id="SSF56801">
    <property type="entry name" value="Acetyl-CoA synthetase-like"/>
    <property type="match status" value="1"/>
</dbReference>
<keyword evidence="2 5" id="KW-0436">Ligase</keyword>
<feature type="domain" description="AMP-binding enzyme C-terminal" evidence="4">
    <location>
        <begin position="452"/>
        <end position="528"/>
    </location>
</feature>
<evidence type="ECO:0000256" key="1">
    <source>
        <dbReference type="ARBA" id="ARBA00006432"/>
    </source>
</evidence>
<dbReference type="InterPro" id="IPR000873">
    <property type="entry name" value="AMP-dep_synth/lig_dom"/>
</dbReference>
<feature type="domain" description="AMP-dependent synthetase/ligase" evidence="3">
    <location>
        <begin position="31"/>
        <end position="401"/>
    </location>
</feature>
<dbReference type="RefSeq" id="WP_155324184.1">
    <property type="nucleotide sequence ID" value="NZ_AP021876.1"/>
</dbReference>
<evidence type="ECO:0000313" key="5">
    <source>
        <dbReference type="EMBL" id="BBO84184.1"/>
    </source>
</evidence>
<dbReference type="GO" id="GO:0006631">
    <property type="term" value="P:fatty acid metabolic process"/>
    <property type="evidence" value="ECO:0007669"/>
    <property type="project" value="TreeGrafter"/>
</dbReference>
<dbReference type="FunFam" id="3.30.300.30:FF:000008">
    <property type="entry name" value="2,3-dihydroxybenzoate-AMP ligase"/>
    <property type="match status" value="1"/>
</dbReference>
<dbReference type="KEGG" id="dov:DSCO28_47500"/>
<protein>
    <submittedName>
        <fullName evidence="5">Cyclohexanecarboxylate-CoA ligase</fullName>
    </submittedName>
</protein>
<evidence type="ECO:0000259" key="3">
    <source>
        <dbReference type="Pfam" id="PF00501"/>
    </source>
</evidence>
<organism evidence="5 6">
    <name type="scientific">Desulfosarcina ovata subsp. sediminis</name>
    <dbReference type="NCBI Taxonomy" id="885957"/>
    <lineage>
        <taxon>Bacteria</taxon>
        <taxon>Pseudomonadati</taxon>
        <taxon>Thermodesulfobacteriota</taxon>
        <taxon>Desulfobacteria</taxon>
        <taxon>Desulfobacterales</taxon>
        <taxon>Desulfosarcinaceae</taxon>
        <taxon>Desulfosarcina</taxon>
    </lineage>
</organism>
<name>A0A5K7ZVI7_9BACT</name>
<evidence type="ECO:0000259" key="4">
    <source>
        <dbReference type="Pfam" id="PF13193"/>
    </source>
</evidence>
<dbReference type="Gene3D" id="3.30.300.30">
    <property type="match status" value="1"/>
</dbReference>
<dbReference type="Gene3D" id="3.40.50.980">
    <property type="match status" value="2"/>
</dbReference>
<sequence>MFIETRLTDELVQKYTSSGLWGEKTIGDYLAETIARCPEKTAVVDSRGKRLTYQQLGDVANRLAFGFLHYGVRKGDIVSVQLPNCVEFVCIYFALEKIGAIFNPLNATYRHSEVQKIAGYCESKIIVVQDVFRRFNYVDMVKEIKPDLPDLQHVFVLGETVPEEMVSFAQFSQTDWAKEVPAEMLAQNKPGANDILTIIFTSGTEAQPKGVMLTHNNLIAAEKSYIEALEIDGDDVCFMPSPFTHATGFAHGINMPMMLGEKSVSLDIWNPEAAIRIIAQEKCTYSMGATPFLRTLLDSPDLARYDTSSLTLFMCGGAPVPKDLMLEGEKMGLKVLPLYGLTESFPHACGRRSASLEDVYGTDGRPCANIEVSIRDNGVELPIGEVGEECSRGPNVCMGYFKRPDLNAKCFDADGWFYSGDLAKIDEKGNLVIEGRLKDIIIRGGQNISTKEIEDLLLAHPKIYNVVIVAMPDRKMGEKACAFIIPRDGQSVSLEDVTSFLKEKKLAMFKLPERVEVIDEFPMTPSGKVQRFVLRDQLAKQLEVAPA</sequence>
<reference evidence="5 6" key="1">
    <citation type="submission" date="2019-11" db="EMBL/GenBank/DDBJ databases">
        <title>Comparative genomics of hydrocarbon-degrading Desulfosarcina strains.</title>
        <authorList>
            <person name="Watanabe M."/>
            <person name="Kojima H."/>
            <person name="Fukui M."/>
        </authorList>
    </citation>
    <scope>NUCLEOTIDE SEQUENCE [LARGE SCALE GENOMIC DNA]</scope>
    <source>
        <strain evidence="5 6">28bB2T</strain>
    </source>
</reference>
<dbReference type="Pfam" id="PF13193">
    <property type="entry name" value="AMP-binding_C"/>
    <property type="match status" value="1"/>
</dbReference>
<proteinExistence type="inferred from homology"/>
<dbReference type="GO" id="GO:0031956">
    <property type="term" value="F:medium-chain fatty acid-CoA ligase activity"/>
    <property type="evidence" value="ECO:0007669"/>
    <property type="project" value="TreeGrafter"/>
</dbReference>
<dbReference type="InterPro" id="IPR045851">
    <property type="entry name" value="AMP-bd_C_sf"/>
</dbReference>
<dbReference type="PANTHER" id="PTHR43201:SF5">
    <property type="entry name" value="MEDIUM-CHAIN ACYL-COA LIGASE ACSF2, MITOCHONDRIAL"/>
    <property type="match status" value="1"/>
</dbReference>
<dbReference type="Gene3D" id="2.30.38.10">
    <property type="entry name" value="Luciferase, Domain 3"/>
    <property type="match status" value="1"/>
</dbReference>
<dbReference type="Proteomes" id="UP000425960">
    <property type="component" value="Chromosome"/>
</dbReference>
<evidence type="ECO:0000313" key="6">
    <source>
        <dbReference type="Proteomes" id="UP000425960"/>
    </source>
</evidence>
<dbReference type="PANTHER" id="PTHR43201">
    <property type="entry name" value="ACYL-COA SYNTHETASE"/>
    <property type="match status" value="1"/>
</dbReference>
<comment type="similarity">
    <text evidence="1">Belongs to the ATP-dependent AMP-binding enzyme family.</text>
</comment>
<dbReference type="Pfam" id="PF00501">
    <property type="entry name" value="AMP-binding"/>
    <property type="match status" value="1"/>
</dbReference>
<accession>A0A5K7ZVI7</accession>
<evidence type="ECO:0000256" key="2">
    <source>
        <dbReference type="ARBA" id="ARBA00022598"/>
    </source>
</evidence>